<keyword evidence="2" id="KW-1185">Reference proteome</keyword>
<dbReference type="Proteomes" id="UP000830375">
    <property type="component" value="Unassembled WGS sequence"/>
</dbReference>
<dbReference type="InterPro" id="IPR052055">
    <property type="entry name" value="Hepadnavirus_pol/RT"/>
</dbReference>
<dbReference type="Gene3D" id="3.30.70.270">
    <property type="match status" value="1"/>
</dbReference>
<dbReference type="PANTHER" id="PTHR33050">
    <property type="entry name" value="REVERSE TRANSCRIPTASE DOMAIN-CONTAINING PROTEIN"/>
    <property type="match status" value="1"/>
</dbReference>
<comment type="caution">
    <text evidence="1">The sequence shown here is derived from an EMBL/GenBank/DDBJ whole genome shotgun (WGS) entry which is preliminary data.</text>
</comment>
<dbReference type="Gene3D" id="3.10.10.10">
    <property type="entry name" value="HIV Type 1 Reverse Transcriptase, subunit A, domain 1"/>
    <property type="match status" value="1"/>
</dbReference>
<protein>
    <submittedName>
        <fullName evidence="1">Endogenous retrovirus group K member 9 Pol protein</fullName>
    </submittedName>
</protein>
<gene>
    <name evidence="1" type="ORF">H4Q32_026059</name>
</gene>
<reference evidence="1 2" key="1">
    <citation type="submission" date="2022-01" db="EMBL/GenBank/DDBJ databases">
        <title>A high-quality chromosome-level genome assembly of rohu carp, Labeo rohita.</title>
        <authorList>
            <person name="Arick M.A. II"/>
            <person name="Hsu C.-Y."/>
            <person name="Magbanua Z."/>
            <person name="Pechanova O."/>
            <person name="Grover C."/>
            <person name="Miller E."/>
            <person name="Thrash A."/>
            <person name="Ezzel L."/>
            <person name="Alam S."/>
            <person name="Benzie J."/>
            <person name="Hamilton M."/>
            <person name="Karsi A."/>
            <person name="Lawrence M.L."/>
            <person name="Peterson D.G."/>
        </authorList>
    </citation>
    <scope>NUCLEOTIDE SEQUENCE [LARGE SCALE GENOMIC DNA]</scope>
    <source>
        <strain evidence="2">BAU-BD-2019</strain>
        <tissue evidence="1">Blood</tissue>
    </source>
</reference>
<dbReference type="EMBL" id="JACTAM010000257">
    <property type="protein sequence ID" value="KAI2647571.1"/>
    <property type="molecule type" value="Genomic_DNA"/>
</dbReference>
<proteinExistence type="predicted"/>
<dbReference type="InterPro" id="IPR043502">
    <property type="entry name" value="DNA/RNA_pol_sf"/>
</dbReference>
<sequence>MYAAPCSPSLRWDVTPPSSSHLPAHGCPTVGASLPPLIPLACRLEAWLFLPNPSRWLIRTVRGILFTSVHSDIGASVLRAEIVVLLAKDAIEPVPPAKMKSGFYSPYFIILKKNGGLRPILDLRVLNRSLCKMPFKMLTPKCIISCIRHQDWFTAIDLKDAYFLVSICLDTDHFFGLPLRLTREICCASSGIWCFSTSVFLELRVNWEKSKLSPRAEHLFSRDGAGFGQHDGVPHGRACAVGAQLSELIQTQHGGPSKEFSEAPGAHGSCSHGHAARLASYEAETEPCSRCTLTPAYSPWRMATPSPSGPAYLELIRGGSDRPMPSHTAGLTKYAFPPVGLLAQTLCKILEDEKQVLLIAPYWPTRTWFPELP</sequence>
<organism evidence="1 2">
    <name type="scientific">Labeo rohita</name>
    <name type="common">Indian major carp</name>
    <name type="synonym">Cyprinus rohita</name>
    <dbReference type="NCBI Taxonomy" id="84645"/>
    <lineage>
        <taxon>Eukaryota</taxon>
        <taxon>Metazoa</taxon>
        <taxon>Chordata</taxon>
        <taxon>Craniata</taxon>
        <taxon>Vertebrata</taxon>
        <taxon>Euteleostomi</taxon>
        <taxon>Actinopterygii</taxon>
        <taxon>Neopterygii</taxon>
        <taxon>Teleostei</taxon>
        <taxon>Ostariophysi</taxon>
        <taxon>Cypriniformes</taxon>
        <taxon>Cyprinidae</taxon>
        <taxon>Labeoninae</taxon>
        <taxon>Labeonini</taxon>
        <taxon>Labeo</taxon>
    </lineage>
</organism>
<accession>A0ABQ8L9Z1</accession>
<evidence type="ECO:0000313" key="2">
    <source>
        <dbReference type="Proteomes" id="UP000830375"/>
    </source>
</evidence>
<name>A0ABQ8L9Z1_LABRO</name>
<dbReference type="InterPro" id="IPR043128">
    <property type="entry name" value="Rev_trsase/Diguanyl_cyclase"/>
</dbReference>
<evidence type="ECO:0000313" key="1">
    <source>
        <dbReference type="EMBL" id="KAI2647571.1"/>
    </source>
</evidence>
<dbReference type="PANTHER" id="PTHR33050:SF7">
    <property type="entry name" value="RIBONUCLEASE H"/>
    <property type="match status" value="1"/>
</dbReference>
<dbReference type="SUPFAM" id="SSF56672">
    <property type="entry name" value="DNA/RNA polymerases"/>
    <property type="match status" value="1"/>
</dbReference>